<evidence type="ECO:0000256" key="3">
    <source>
        <dbReference type="ARBA" id="ARBA00022475"/>
    </source>
</evidence>
<dbReference type="AlphaFoldDB" id="A0A136J887"/>
<comment type="subcellular location">
    <subcellularLocation>
        <location evidence="1">Cell membrane</location>
        <topology evidence="1">Multi-pass membrane protein</topology>
    </subcellularLocation>
</comment>
<organism evidence="12 13">
    <name type="scientific">Microdochium bolleyi</name>
    <dbReference type="NCBI Taxonomy" id="196109"/>
    <lineage>
        <taxon>Eukaryota</taxon>
        <taxon>Fungi</taxon>
        <taxon>Dikarya</taxon>
        <taxon>Ascomycota</taxon>
        <taxon>Pezizomycotina</taxon>
        <taxon>Sordariomycetes</taxon>
        <taxon>Xylariomycetidae</taxon>
        <taxon>Xylariales</taxon>
        <taxon>Microdochiaceae</taxon>
        <taxon>Microdochium</taxon>
    </lineage>
</organism>
<keyword evidence="7 11" id="KW-1133">Transmembrane helix</keyword>
<dbReference type="STRING" id="196109.A0A136J887"/>
<dbReference type="InterPro" id="IPR029044">
    <property type="entry name" value="Nucleotide-diphossugar_trans"/>
</dbReference>
<accession>A0A136J887</accession>
<keyword evidence="13" id="KW-1185">Reference proteome</keyword>
<feature type="transmembrane region" description="Helical" evidence="11">
    <location>
        <begin position="544"/>
        <end position="566"/>
    </location>
</feature>
<dbReference type="PANTHER" id="PTHR22914:SF13">
    <property type="entry name" value="CHITIN SYNTHASE"/>
    <property type="match status" value="1"/>
</dbReference>
<feature type="compositionally biased region" description="Polar residues" evidence="10">
    <location>
        <begin position="1"/>
        <end position="10"/>
    </location>
</feature>
<proteinExistence type="predicted"/>
<dbReference type="PANTHER" id="PTHR22914">
    <property type="entry name" value="CHITIN SYNTHASE"/>
    <property type="match status" value="1"/>
</dbReference>
<evidence type="ECO:0000256" key="10">
    <source>
        <dbReference type="SAM" id="MobiDB-lite"/>
    </source>
</evidence>
<dbReference type="GO" id="GO:0006031">
    <property type="term" value="P:chitin biosynthetic process"/>
    <property type="evidence" value="ECO:0007669"/>
    <property type="project" value="TreeGrafter"/>
</dbReference>
<evidence type="ECO:0000256" key="11">
    <source>
        <dbReference type="SAM" id="Phobius"/>
    </source>
</evidence>
<keyword evidence="3" id="KW-1003">Cell membrane</keyword>
<evidence type="ECO:0000256" key="7">
    <source>
        <dbReference type="ARBA" id="ARBA00022989"/>
    </source>
</evidence>
<name>A0A136J887_9PEZI</name>
<dbReference type="Proteomes" id="UP000070501">
    <property type="component" value="Unassembled WGS sequence"/>
</dbReference>
<dbReference type="OrthoDB" id="370884at2759"/>
<protein>
    <recommendedName>
        <fullName evidence="2">chitin synthase</fullName>
        <ecNumber evidence="2">2.4.1.16</ecNumber>
    </recommendedName>
</protein>
<keyword evidence="6 11" id="KW-0812">Transmembrane</keyword>
<evidence type="ECO:0000256" key="6">
    <source>
        <dbReference type="ARBA" id="ARBA00022692"/>
    </source>
</evidence>
<dbReference type="SUPFAM" id="SSF53448">
    <property type="entry name" value="Nucleotide-diphospho-sugar transferases"/>
    <property type="match status" value="1"/>
</dbReference>
<feature type="transmembrane region" description="Helical" evidence="11">
    <location>
        <begin position="96"/>
        <end position="114"/>
    </location>
</feature>
<feature type="compositionally biased region" description="Polar residues" evidence="10">
    <location>
        <begin position="22"/>
        <end position="41"/>
    </location>
</feature>
<reference evidence="13" key="1">
    <citation type="submission" date="2016-02" db="EMBL/GenBank/DDBJ databases">
        <title>Draft genome sequence of Microdochium bolleyi, a fungal endophyte of beachgrass.</title>
        <authorList>
            <consortium name="DOE Joint Genome Institute"/>
            <person name="David A.S."/>
            <person name="May G."/>
            <person name="Haridas S."/>
            <person name="Lim J."/>
            <person name="Wang M."/>
            <person name="Labutti K."/>
            <person name="Lipzen A."/>
            <person name="Barry K."/>
            <person name="Grigoriev I.V."/>
        </authorList>
    </citation>
    <scope>NUCLEOTIDE SEQUENCE [LARGE SCALE GENOMIC DNA]</scope>
    <source>
        <strain evidence="13">J235TASD1</strain>
    </source>
</reference>
<dbReference type="GO" id="GO:0071944">
    <property type="term" value="C:cell periphery"/>
    <property type="evidence" value="ECO:0007669"/>
    <property type="project" value="TreeGrafter"/>
</dbReference>
<evidence type="ECO:0000256" key="5">
    <source>
        <dbReference type="ARBA" id="ARBA00022679"/>
    </source>
</evidence>
<evidence type="ECO:0000256" key="2">
    <source>
        <dbReference type="ARBA" id="ARBA00012543"/>
    </source>
</evidence>
<dbReference type="Pfam" id="PF03142">
    <property type="entry name" value="Chitin_synth_2"/>
    <property type="match status" value="1"/>
</dbReference>
<evidence type="ECO:0000256" key="4">
    <source>
        <dbReference type="ARBA" id="ARBA00022676"/>
    </source>
</evidence>
<dbReference type="GO" id="GO:0016020">
    <property type="term" value="C:membrane"/>
    <property type="evidence" value="ECO:0007669"/>
    <property type="project" value="UniProtKB-SubCell"/>
</dbReference>
<dbReference type="InParanoid" id="A0A136J887"/>
<keyword evidence="5" id="KW-0808">Transferase</keyword>
<dbReference type="EC" id="2.4.1.16" evidence="2"/>
<evidence type="ECO:0000256" key="8">
    <source>
        <dbReference type="ARBA" id="ARBA00023136"/>
    </source>
</evidence>
<keyword evidence="8 11" id="KW-0472">Membrane</keyword>
<evidence type="ECO:0000313" key="13">
    <source>
        <dbReference type="Proteomes" id="UP000070501"/>
    </source>
</evidence>
<feature type="transmembrane region" description="Helical" evidence="11">
    <location>
        <begin position="120"/>
        <end position="148"/>
    </location>
</feature>
<sequence>MGPSPKTSSDAARFPRLVAPSRRNSSISASDDESPITTPRRSLSIARPRLHRPGQALSSCSGSFQSTISQEKLVKPWDSENELRRVGRQLLSLQKWILLTGMLATNAALIWAGLTYHEYYYIFLPFLCLNTFTQVFFAVSITISAAYTTGKRWLLNIKDECPENPEKIVMLLPCYNEDRAEVGTSLESLCRQIKIDHHPRLIFVVVDGQAKAPGEPKSTQDFLMDDMLAGGTRVEFENGYCARDGFYMPVKVQHGLYKGVPYLIVGKRYNQGKRDSLCFARSFLWHYKNRSEELGTIFNPELFDYIGSVFTDYGLDTVDYLCGMDGDTEFDEDCVFELVKEMRRGGPKVVGVCGAVLVKFDEHPWGLWNLLQNTEYNMTQGLRRQFQSRCSGKVNCLPGCCQLIRIEEATFGDVVLRHRFGYVPPPCDNITSQIMGVYSEDSIHASIIFSNFPESQTRQALRARAYTTAPQSWPVYLSQRKRWALGSKSNEFVMIFRPGIIWIERICSLITVITWWIGPFVLTAVFTLFIAIGRIGLKVFDHNVTLGLLSVLLFRYVWSFLIVLWFPHNTISRIRFVIGYFVYLVASPFMNVIIMFYALWNADSISWGKTRAVADDEETALPPTGKSH</sequence>
<evidence type="ECO:0000256" key="9">
    <source>
        <dbReference type="ARBA" id="ARBA00023180"/>
    </source>
</evidence>
<feature type="transmembrane region" description="Helical" evidence="11">
    <location>
        <begin position="506"/>
        <end position="532"/>
    </location>
</feature>
<dbReference type="InterPro" id="IPR004835">
    <property type="entry name" value="Chitin_synth"/>
</dbReference>
<keyword evidence="4" id="KW-0328">Glycosyltransferase</keyword>
<dbReference type="GO" id="GO:0004100">
    <property type="term" value="F:chitin synthase activity"/>
    <property type="evidence" value="ECO:0007669"/>
    <property type="project" value="UniProtKB-EC"/>
</dbReference>
<feature type="region of interest" description="Disordered" evidence="10">
    <location>
        <begin position="1"/>
        <end position="44"/>
    </location>
</feature>
<evidence type="ECO:0000256" key="1">
    <source>
        <dbReference type="ARBA" id="ARBA00004651"/>
    </source>
</evidence>
<gene>
    <name evidence="12" type="ORF">Micbo1qcDRAFT_183184</name>
</gene>
<feature type="transmembrane region" description="Helical" evidence="11">
    <location>
        <begin position="578"/>
        <end position="600"/>
    </location>
</feature>
<keyword evidence="9" id="KW-0325">Glycoprotein</keyword>
<evidence type="ECO:0000313" key="12">
    <source>
        <dbReference type="EMBL" id="KXJ93393.1"/>
    </source>
</evidence>
<dbReference type="GO" id="GO:0030428">
    <property type="term" value="C:cell septum"/>
    <property type="evidence" value="ECO:0007669"/>
    <property type="project" value="TreeGrafter"/>
</dbReference>
<dbReference type="EMBL" id="KQ964248">
    <property type="protein sequence ID" value="KXJ93393.1"/>
    <property type="molecule type" value="Genomic_DNA"/>
</dbReference>